<feature type="domain" description="Histidine kinase" evidence="5">
    <location>
        <begin position="161"/>
        <end position="372"/>
    </location>
</feature>
<dbReference type="Pfam" id="PF02518">
    <property type="entry name" value="HATPase_c"/>
    <property type="match status" value="1"/>
</dbReference>
<dbReference type="CDD" id="cd00075">
    <property type="entry name" value="HATPase"/>
    <property type="match status" value="1"/>
</dbReference>
<organism evidence="7 8">
    <name type="scientific">Noviherbaspirillum pedocola</name>
    <dbReference type="NCBI Taxonomy" id="2801341"/>
    <lineage>
        <taxon>Bacteria</taxon>
        <taxon>Pseudomonadati</taxon>
        <taxon>Pseudomonadota</taxon>
        <taxon>Betaproteobacteria</taxon>
        <taxon>Burkholderiales</taxon>
        <taxon>Oxalobacteraceae</taxon>
        <taxon>Noviherbaspirillum</taxon>
    </lineage>
</organism>
<keyword evidence="7" id="KW-0808">Transferase</keyword>
<evidence type="ECO:0000256" key="3">
    <source>
        <dbReference type="ARBA" id="ARBA00022553"/>
    </source>
</evidence>
<dbReference type="InterPro" id="IPR001789">
    <property type="entry name" value="Sig_transdc_resp-reg_receiver"/>
</dbReference>
<protein>
    <recommendedName>
        <fullName evidence="2">histidine kinase</fullName>
        <ecNumber evidence="2">2.7.13.3</ecNumber>
    </recommendedName>
</protein>
<dbReference type="InterPro" id="IPR036890">
    <property type="entry name" value="HATPase_C_sf"/>
</dbReference>
<dbReference type="EC" id="2.7.13.3" evidence="2"/>
<dbReference type="AlphaFoldDB" id="A0A934SV07"/>
<feature type="domain" description="Response regulatory" evidence="6">
    <location>
        <begin position="15"/>
        <end position="132"/>
    </location>
</feature>
<dbReference type="InterPro" id="IPR005467">
    <property type="entry name" value="His_kinase_dom"/>
</dbReference>
<accession>A0A934SV07</accession>
<dbReference type="Pfam" id="PF00512">
    <property type="entry name" value="HisKA"/>
    <property type="match status" value="1"/>
</dbReference>
<dbReference type="Proteomes" id="UP000622890">
    <property type="component" value="Unassembled WGS sequence"/>
</dbReference>
<evidence type="ECO:0000259" key="6">
    <source>
        <dbReference type="PROSITE" id="PS50110"/>
    </source>
</evidence>
<dbReference type="Pfam" id="PF00072">
    <property type="entry name" value="Response_reg"/>
    <property type="match status" value="1"/>
</dbReference>
<dbReference type="SMART" id="SM00448">
    <property type="entry name" value="REC"/>
    <property type="match status" value="1"/>
</dbReference>
<dbReference type="PROSITE" id="PS50109">
    <property type="entry name" value="HIS_KIN"/>
    <property type="match status" value="1"/>
</dbReference>
<evidence type="ECO:0000256" key="1">
    <source>
        <dbReference type="ARBA" id="ARBA00000085"/>
    </source>
</evidence>
<dbReference type="GO" id="GO:0000155">
    <property type="term" value="F:phosphorelay sensor kinase activity"/>
    <property type="evidence" value="ECO:0007669"/>
    <property type="project" value="InterPro"/>
</dbReference>
<dbReference type="SUPFAM" id="SSF52172">
    <property type="entry name" value="CheY-like"/>
    <property type="match status" value="1"/>
</dbReference>
<reference evidence="7" key="1">
    <citation type="submission" date="2021-01" db="EMBL/GenBank/DDBJ databases">
        <title>Genome sequence of strain Noviherbaspirillum sp. DKR-6.</title>
        <authorList>
            <person name="Chaudhary D.K."/>
        </authorList>
    </citation>
    <scope>NUCLEOTIDE SEQUENCE</scope>
    <source>
        <strain evidence="7">DKR-6</strain>
    </source>
</reference>
<dbReference type="InterPro" id="IPR004358">
    <property type="entry name" value="Sig_transdc_His_kin-like_C"/>
</dbReference>
<name>A0A934SV07_9BURK</name>
<feature type="modified residue" description="4-aspartylphosphate" evidence="4">
    <location>
        <position position="64"/>
    </location>
</feature>
<dbReference type="SUPFAM" id="SSF55874">
    <property type="entry name" value="ATPase domain of HSP90 chaperone/DNA topoisomerase II/histidine kinase"/>
    <property type="match status" value="1"/>
</dbReference>
<dbReference type="PRINTS" id="PR00344">
    <property type="entry name" value="BCTRLSENSOR"/>
</dbReference>
<dbReference type="PANTHER" id="PTHR43547:SF2">
    <property type="entry name" value="HYBRID SIGNAL TRANSDUCTION HISTIDINE KINASE C"/>
    <property type="match status" value="1"/>
</dbReference>
<sequence>MLQPIRRSDPTPDINVLVVDDIEKNLLAMEALLSRPGMRILKAASGDEALEMLLVEEVALILVDVQMPGMSGYEFAELVRGNPHTRAIPLIFMTAAVGEQQRSFRGYQAGAVDFLQKPVDGDVLRSKVGVFAELFAQKKQLSMQLEELRQALKVNEMFTAVLGHDLRNPLAAVMNGSELLLRISEDPKVNAVATRIRSSSRRMEKMVSQLLDVARIRSGKLELDTRDGNYELVAQRIAEELRAGGQPGRVVITLEGSAEGRFDTDRIGQVFSNLLANALQHGELDAPVRLDIDGSDPEEIRITISNRGVIPAAMLPQIFTPFRSGGDKGSPGGLGLGLYIVKNFVDAHGGVIAVRSDELEGTVFCIRMPRKAA</sequence>
<dbReference type="Gene3D" id="3.30.565.10">
    <property type="entry name" value="Histidine kinase-like ATPase, C-terminal domain"/>
    <property type="match status" value="1"/>
</dbReference>
<dbReference type="SUPFAM" id="SSF47384">
    <property type="entry name" value="Homodimeric domain of signal transducing histidine kinase"/>
    <property type="match status" value="1"/>
</dbReference>
<evidence type="ECO:0000256" key="4">
    <source>
        <dbReference type="PROSITE-ProRule" id="PRU00169"/>
    </source>
</evidence>
<dbReference type="InterPro" id="IPR003594">
    <property type="entry name" value="HATPase_dom"/>
</dbReference>
<dbReference type="EMBL" id="JAEPBG010000005">
    <property type="protein sequence ID" value="MBK4735666.1"/>
    <property type="molecule type" value="Genomic_DNA"/>
</dbReference>
<dbReference type="SMART" id="SM00387">
    <property type="entry name" value="HATPase_c"/>
    <property type="match status" value="1"/>
</dbReference>
<comment type="catalytic activity">
    <reaction evidence="1">
        <text>ATP + protein L-histidine = ADP + protein N-phospho-L-histidine.</text>
        <dbReference type="EC" id="2.7.13.3"/>
    </reaction>
</comment>
<gene>
    <name evidence="7" type="ORF">JJB74_13670</name>
</gene>
<dbReference type="CDD" id="cd00082">
    <property type="entry name" value="HisKA"/>
    <property type="match status" value="1"/>
</dbReference>
<evidence type="ECO:0000313" key="7">
    <source>
        <dbReference type="EMBL" id="MBK4735666.1"/>
    </source>
</evidence>
<evidence type="ECO:0000313" key="8">
    <source>
        <dbReference type="Proteomes" id="UP000622890"/>
    </source>
</evidence>
<comment type="caution">
    <text evidence="7">The sequence shown here is derived from an EMBL/GenBank/DDBJ whole genome shotgun (WGS) entry which is preliminary data.</text>
</comment>
<dbReference type="PANTHER" id="PTHR43547">
    <property type="entry name" value="TWO-COMPONENT HISTIDINE KINASE"/>
    <property type="match status" value="1"/>
</dbReference>
<dbReference type="PROSITE" id="PS50110">
    <property type="entry name" value="RESPONSE_REGULATORY"/>
    <property type="match status" value="1"/>
</dbReference>
<evidence type="ECO:0000256" key="2">
    <source>
        <dbReference type="ARBA" id="ARBA00012438"/>
    </source>
</evidence>
<dbReference type="Gene3D" id="3.40.50.2300">
    <property type="match status" value="1"/>
</dbReference>
<proteinExistence type="predicted"/>
<dbReference type="SMART" id="SM00388">
    <property type="entry name" value="HisKA"/>
    <property type="match status" value="1"/>
</dbReference>
<dbReference type="Gene3D" id="1.10.287.130">
    <property type="match status" value="1"/>
</dbReference>
<dbReference type="InterPro" id="IPR011006">
    <property type="entry name" value="CheY-like_superfamily"/>
</dbReference>
<keyword evidence="7" id="KW-0418">Kinase</keyword>
<evidence type="ECO:0000259" key="5">
    <source>
        <dbReference type="PROSITE" id="PS50109"/>
    </source>
</evidence>
<dbReference type="InterPro" id="IPR036097">
    <property type="entry name" value="HisK_dim/P_sf"/>
</dbReference>
<keyword evidence="8" id="KW-1185">Reference proteome</keyword>
<dbReference type="InterPro" id="IPR003661">
    <property type="entry name" value="HisK_dim/P_dom"/>
</dbReference>
<keyword evidence="3 4" id="KW-0597">Phosphoprotein</keyword>